<dbReference type="Gene3D" id="3.40.1350.10">
    <property type="match status" value="1"/>
</dbReference>
<proteinExistence type="predicted"/>
<keyword evidence="4" id="KW-1185">Reference proteome</keyword>
<evidence type="ECO:0000259" key="2">
    <source>
        <dbReference type="Pfam" id="PF04471"/>
    </source>
</evidence>
<sequence length="199" mass="22536">MIYLETIIALVLLVAFIHFYFTRKNNDLKTALFTEHIGSNTEIKKTLAMGLYLRFRKEITENPPKYSVLYIKEDPITFESFVAKIIEKTKGGSTWVSPPSGDFGVDFEHRTEDDLFLGQVKCYQGDLSYEPIALIHSNMIKQGAIGGYVITTGSFTSAAREYADGLNVELIDGVKLIELWLDGLRNAEQEIKEFIPELI</sequence>
<dbReference type="SUPFAM" id="SSF52980">
    <property type="entry name" value="Restriction endonuclease-like"/>
    <property type="match status" value="1"/>
</dbReference>
<protein>
    <submittedName>
        <fullName evidence="3">Restriction endonuclease</fullName>
    </submittedName>
</protein>
<gene>
    <name evidence="3" type="ORF">MJG50_18960</name>
</gene>
<dbReference type="AlphaFoldDB" id="A0AAW5E3C1"/>
<dbReference type="GO" id="GO:0003677">
    <property type="term" value="F:DNA binding"/>
    <property type="evidence" value="ECO:0007669"/>
    <property type="project" value="InterPro"/>
</dbReference>
<keyword evidence="1" id="KW-0472">Membrane</keyword>
<feature type="transmembrane region" description="Helical" evidence="1">
    <location>
        <begin position="6"/>
        <end position="22"/>
    </location>
</feature>
<evidence type="ECO:0000256" key="1">
    <source>
        <dbReference type="SAM" id="Phobius"/>
    </source>
</evidence>
<reference evidence="3" key="1">
    <citation type="submission" date="2022-02" db="EMBL/GenBank/DDBJ databases">
        <title>Fredinandcohnia quinoae sp. nov. isolated from Chenopodium quinoa seeds.</title>
        <authorList>
            <person name="Saati-Santamaria Z."/>
            <person name="Flores-Felix J.D."/>
            <person name="Igual J.M."/>
            <person name="Velazquez E."/>
            <person name="Garcia-Fraile P."/>
            <person name="Martinez-Molina E."/>
        </authorList>
    </citation>
    <scope>NUCLEOTIDE SEQUENCE</scope>
    <source>
        <strain evidence="3">SECRCQ15</strain>
    </source>
</reference>
<organism evidence="3 4">
    <name type="scientific">Fredinandcohnia quinoae</name>
    <dbReference type="NCBI Taxonomy" id="2918902"/>
    <lineage>
        <taxon>Bacteria</taxon>
        <taxon>Bacillati</taxon>
        <taxon>Bacillota</taxon>
        <taxon>Bacilli</taxon>
        <taxon>Bacillales</taxon>
        <taxon>Bacillaceae</taxon>
        <taxon>Fredinandcohnia</taxon>
    </lineage>
</organism>
<dbReference type="EMBL" id="JAKTTI010000041">
    <property type="protein sequence ID" value="MCH1627420.1"/>
    <property type="molecule type" value="Genomic_DNA"/>
</dbReference>
<feature type="domain" description="Restriction endonuclease type IV Mrr" evidence="2">
    <location>
        <begin position="74"/>
        <end position="179"/>
    </location>
</feature>
<evidence type="ECO:0000313" key="3">
    <source>
        <dbReference type="EMBL" id="MCH1627420.1"/>
    </source>
</evidence>
<dbReference type="GO" id="GO:0009307">
    <property type="term" value="P:DNA restriction-modification system"/>
    <property type="evidence" value="ECO:0007669"/>
    <property type="project" value="InterPro"/>
</dbReference>
<dbReference type="InterPro" id="IPR011335">
    <property type="entry name" value="Restrct_endonuc-II-like"/>
</dbReference>
<dbReference type="RefSeq" id="WP_240257339.1">
    <property type="nucleotide sequence ID" value="NZ_JAKTTI010000041.1"/>
</dbReference>
<dbReference type="InterPro" id="IPR007560">
    <property type="entry name" value="Restrct_endonuc_IV_Mrr"/>
</dbReference>
<dbReference type="GO" id="GO:0015666">
    <property type="term" value="F:restriction endodeoxyribonuclease activity"/>
    <property type="evidence" value="ECO:0007669"/>
    <property type="project" value="TreeGrafter"/>
</dbReference>
<dbReference type="PANTHER" id="PTHR30015:SF7">
    <property type="entry name" value="TYPE IV METHYL-DIRECTED RESTRICTION ENZYME ECOKMRR"/>
    <property type="match status" value="1"/>
</dbReference>
<keyword evidence="3" id="KW-0540">Nuclease</keyword>
<keyword evidence="1" id="KW-1133">Transmembrane helix</keyword>
<keyword evidence="3" id="KW-0378">Hydrolase</keyword>
<comment type="caution">
    <text evidence="3">The sequence shown here is derived from an EMBL/GenBank/DDBJ whole genome shotgun (WGS) entry which is preliminary data.</text>
</comment>
<dbReference type="PANTHER" id="PTHR30015">
    <property type="entry name" value="MRR RESTRICTION SYSTEM PROTEIN"/>
    <property type="match status" value="1"/>
</dbReference>
<evidence type="ECO:0000313" key="4">
    <source>
        <dbReference type="Proteomes" id="UP001431131"/>
    </source>
</evidence>
<keyword evidence="1" id="KW-0812">Transmembrane</keyword>
<name>A0AAW5E3C1_9BACI</name>
<dbReference type="Pfam" id="PF04471">
    <property type="entry name" value="Mrr_cat"/>
    <property type="match status" value="1"/>
</dbReference>
<dbReference type="InterPro" id="IPR011856">
    <property type="entry name" value="tRNA_endonuc-like_dom_sf"/>
</dbReference>
<dbReference type="InterPro" id="IPR052906">
    <property type="entry name" value="Type_IV_Methyl-Rstrct_Enzyme"/>
</dbReference>
<keyword evidence="3" id="KW-0255">Endonuclease</keyword>
<accession>A0AAW5E3C1</accession>
<dbReference type="Proteomes" id="UP001431131">
    <property type="component" value="Unassembled WGS sequence"/>
</dbReference>